<dbReference type="InterPro" id="IPR001638">
    <property type="entry name" value="Solute-binding_3/MltF_N"/>
</dbReference>
<keyword evidence="6" id="KW-1185">Reference proteome</keyword>
<feature type="signal peptide" evidence="3">
    <location>
        <begin position="1"/>
        <end position="22"/>
    </location>
</feature>
<evidence type="ECO:0000256" key="3">
    <source>
        <dbReference type="SAM" id="SignalP"/>
    </source>
</evidence>
<feature type="compositionally biased region" description="Acidic residues" evidence="2">
    <location>
        <begin position="291"/>
        <end position="300"/>
    </location>
</feature>
<reference evidence="5 6" key="1">
    <citation type="submission" date="2019-09" db="EMBL/GenBank/DDBJ databases">
        <title>Serinicoccus pratensis sp. nov., isolated from meadow soil.</title>
        <authorList>
            <person name="Zhang W."/>
        </authorList>
    </citation>
    <scope>NUCLEOTIDE SEQUENCE [LARGE SCALE GENOMIC DNA]</scope>
    <source>
        <strain evidence="5 6">W204</strain>
    </source>
</reference>
<dbReference type="SMART" id="SM00062">
    <property type="entry name" value="PBPb"/>
    <property type="match status" value="1"/>
</dbReference>
<evidence type="ECO:0000313" key="6">
    <source>
        <dbReference type="Proteomes" id="UP000326546"/>
    </source>
</evidence>
<feature type="chain" id="PRO_5038883696" evidence="3">
    <location>
        <begin position="23"/>
        <end position="300"/>
    </location>
</feature>
<dbReference type="AlphaFoldDB" id="A0A5J6V5P9"/>
<dbReference type="SUPFAM" id="SSF53850">
    <property type="entry name" value="Periplasmic binding protein-like II"/>
    <property type="match status" value="1"/>
</dbReference>
<gene>
    <name evidence="5" type="ORF">FY030_11705</name>
</gene>
<dbReference type="OrthoDB" id="8454826at2"/>
<accession>A0A5J6V5P9</accession>
<dbReference type="Pfam" id="PF00497">
    <property type="entry name" value="SBP_bac_3"/>
    <property type="match status" value="1"/>
</dbReference>
<dbReference type="PROSITE" id="PS51257">
    <property type="entry name" value="PROKAR_LIPOPROTEIN"/>
    <property type="match status" value="1"/>
</dbReference>
<dbReference type="Gene3D" id="3.40.190.10">
    <property type="entry name" value="Periplasmic binding protein-like II"/>
    <property type="match status" value="2"/>
</dbReference>
<evidence type="ECO:0000256" key="2">
    <source>
        <dbReference type="SAM" id="MobiDB-lite"/>
    </source>
</evidence>
<keyword evidence="1 3" id="KW-0732">Signal</keyword>
<sequence>MSMTTARTALAALAASSVLVLSACGDNGDDNGDANGTAGSDNGSAASDDIQGDLINDGTLVVAMSGEFQPFSYFDGNTLTGFDHDIGAAVAEELGLEMQGEAATFASLIGGLQANRYDVLVASMTPTAERAEAVEFTDGYYSSGAQAFVQDGTDCTDISQMDDPVIGVATGTTYMTYLEEEGADWVGEVRSFDSDVVALRDLGTGRLDAVMTDRLVGLYQIEEAGLDVVECGDPLYTESPAFAVKKGNTGLVEDLNEALAAIVENGTYAEISEEYFGQDISGTAGEQTDVSSDDDAETDG</sequence>
<feature type="compositionally biased region" description="Polar residues" evidence="2">
    <location>
        <begin position="280"/>
        <end position="290"/>
    </location>
</feature>
<name>A0A5J6V5P9_9MICO</name>
<protein>
    <submittedName>
        <fullName evidence="5">Transporter substrate-binding domain-containing protein</fullName>
    </submittedName>
</protein>
<evidence type="ECO:0000259" key="4">
    <source>
        <dbReference type="SMART" id="SM00062"/>
    </source>
</evidence>
<proteinExistence type="predicted"/>
<evidence type="ECO:0000313" key="5">
    <source>
        <dbReference type="EMBL" id="QFG69279.1"/>
    </source>
</evidence>
<dbReference type="PANTHER" id="PTHR35936:SF19">
    <property type="entry name" value="AMINO-ACID-BINDING PROTEIN YXEM-RELATED"/>
    <property type="match status" value="1"/>
</dbReference>
<dbReference type="EMBL" id="CP044427">
    <property type="protein sequence ID" value="QFG69279.1"/>
    <property type="molecule type" value="Genomic_DNA"/>
</dbReference>
<feature type="region of interest" description="Disordered" evidence="2">
    <location>
        <begin position="278"/>
        <end position="300"/>
    </location>
</feature>
<evidence type="ECO:0000256" key="1">
    <source>
        <dbReference type="ARBA" id="ARBA00022729"/>
    </source>
</evidence>
<organism evidence="5 6">
    <name type="scientific">Ornithinimicrobium pratense</name>
    <dbReference type="NCBI Taxonomy" id="2593973"/>
    <lineage>
        <taxon>Bacteria</taxon>
        <taxon>Bacillati</taxon>
        <taxon>Actinomycetota</taxon>
        <taxon>Actinomycetes</taxon>
        <taxon>Micrococcales</taxon>
        <taxon>Ornithinimicrobiaceae</taxon>
        <taxon>Ornithinimicrobium</taxon>
    </lineage>
</organism>
<dbReference type="KEGG" id="serw:FY030_11705"/>
<feature type="domain" description="Solute-binding protein family 3/N-terminal" evidence="4">
    <location>
        <begin position="59"/>
        <end position="279"/>
    </location>
</feature>
<dbReference type="Proteomes" id="UP000326546">
    <property type="component" value="Chromosome"/>
</dbReference>
<dbReference type="PANTHER" id="PTHR35936">
    <property type="entry name" value="MEMBRANE-BOUND LYTIC MUREIN TRANSGLYCOSYLASE F"/>
    <property type="match status" value="1"/>
</dbReference>